<dbReference type="EMBL" id="CP060714">
    <property type="protein sequence ID" value="QNN56058.1"/>
    <property type="molecule type" value="Genomic_DNA"/>
</dbReference>
<proteinExistence type="inferred from homology"/>
<dbReference type="GO" id="GO:0005886">
    <property type="term" value="C:plasma membrane"/>
    <property type="evidence" value="ECO:0007669"/>
    <property type="project" value="UniProtKB-SubCell"/>
</dbReference>
<evidence type="ECO:0000256" key="7">
    <source>
        <dbReference type="ARBA" id="ARBA00022989"/>
    </source>
</evidence>
<evidence type="ECO:0000313" key="11">
    <source>
        <dbReference type="Proteomes" id="UP000515811"/>
    </source>
</evidence>
<feature type="transmembrane region" description="Helical" evidence="9">
    <location>
        <begin position="163"/>
        <end position="181"/>
    </location>
</feature>
<comment type="function">
    <text evidence="9">Converts cobyric acid to cobinamide by the addition of aminopropanol on the F carboxylic group.</text>
</comment>
<feature type="transmembrane region" description="Helical" evidence="9">
    <location>
        <begin position="226"/>
        <end position="245"/>
    </location>
</feature>
<keyword evidence="6 9" id="KW-0812">Transmembrane</keyword>
<reference evidence="10 11" key="1">
    <citation type="submission" date="2020-08" db="EMBL/GenBank/DDBJ databases">
        <title>Genome sequence of Diaphorobacter ruginosibacter DSM 27467T.</title>
        <authorList>
            <person name="Hyun D.-W."/>
            <person name="Bae J.-W."/>
        </authorList>
    </citation>
    <scope>NUCLEOTIDE SEQUENCE [LARGE SCALE GENOMIC DNA]</scope>
    <source>
        <strain evidence="10 11">DSM 27467</strain>
    </source>
</reference>
<evidence type="ECO:0000256" key="3">
    <source>
        <dbReference type="ARBA" id="ARBA00006263"/>
    </source>
</evidence>
<dbReference type="RefSeq" id="WP_187596328.1">
    <property type="nucleotide sequence ID" value="NZ_CP060714.1"/>
</dbReference>
<dbReference type="Pfam" id="PF03186">
    <property type="entry name" value="CobD_Cbib"/>
    <property type="match status" value="1"/>
</dbReference>
<dbReference type="Proteomes" id="UP000515811">
    <property type="component" value="Chromosome"/>
</dbReference>
<keyword evidence="5 9" id="KW-0169">Cobalamin biosynthesis</keyword>
<evidence type="ECO:0000256" key="5">
    <source>
        <dbReference type="ARBA" id="ARBA00022573"/>
    </source>
</evidence>
<evidence type="ECO:0000256" key="9">
    <source>
        <dbReference type="HAMAP-Rule" id="MF_00024"/>
    </source>
</evidence>
<dbReference type="GO" id="GO:0015420">
    <property type="term" value="F:ABC-type vitamin B12 transporter activity"/>
    <property type="evidence" value="ECO:0007669"/>
    <property type="project" value="UniProtKB-UniRule"/>
</dbReference>
<evidence type="ECO:0000256" key="2">
    <source>
        <dbReference type="ARBA" id="ARBA00004953"/>
    </source>
</evidence>
<sequence length="320" mass="34207">MQTGGIFACALVIALLVDRFWGEPAARWHPVVWMGRALQRAGDVTAPLAPTARDMVTFWRAALCWCVLAVLCVAVAGVLQYVILQNAPWWLGCIVLGLLIKPMLAWQMLRAEVAAVETALAQSLQAGQSQLGRLVSRDVHSLSAVQVRESAIESLSENLNDSVVAPIFWLAVAGLPGLVLYRFANTADAMWGYPGMRSGRYWQWAGKWAARADDVLSWIPARITAAMLWLAAGGIGGIGWSTLVANARLTPSPNSGWPMSAMALALGVRLGKPGVYVLNERGRDAAAGDIARAEAIAGRAVICAVLAAVVWLVSMVVVKA</sequence>
<comment type="pathway">
    <text evidence="2 9">Cofactor biosynthesis; adenosylcobalamin biosynthesis.</text>
</comment>
<comment type="similarity">
    <text evidence="3 9">Belongs to the CobD/CbiB family.</text>
</comment>
<dbReference type="GO" id="GO:0048472">
    <property type="term" value="F:threonine-phosphate decarboxylase activity"/>
    <property type="evidence" value="ECO:0007669"/>
    <property type="project" value="InterPro"/>
</dbReference>
<dbReference type="InterPro" id="IPR004485">
    <property type="entry name" value="Cobalamin_biosynth_CobD/CbiB"/>
</dbReference>
<evidence type="ECO:0000256" key="1">
    <source>
        <dbReference type="ARBA" id="ARBA00004651"/>
    </source>
</evidence>
<comment type="subcellular location">
    <subcellularLocation>
        <location evidence="1 9">Cell membrane</location>
        <topology evidence="1 9">Multi-pass membrane protein</topology>
    </subcellularLocation>
</comment>
<organism evidence="10 11">
    <name type="scientific">Diaphorobacter ruginosibacter</name>
    <dbReference type="NCBI Taxonomy" id="1715720"/>
    <lineage>
        <taxon>Bacteria</taxon>
        <taxon>Pseudomonadati</taxon>
        <taxon>Pseudomonadota</taxon>
        <taxon>Betaproteobacteria</taxon>
        <taxon>Burkholderiales</taxon>
        <taxon>Comamonadaceae</taxon>
        <taxon>Diaphorobacter</taxon>
    </lineage>
</organism>
<dbReference type="AlphaFoldDB" id="A0A7G9RKD3"/>
<name>A0A7G9RKD3_9BURK</name>
<evidence type="ECO:0000313" key="10">
    <source>
        <dbReference type="EMBL" id="QNN56058.1"/>
    </source>
</evidence>
<dbReference type="GO" id="GO:0009236">
    <property type="term" value="P:cobalamin biosynthetic process"/>
    <property type="evidence" value="ECO:0007669"/>
    <property type="project" value="UniProtKB-UniRule"/>
</dbReference>
<keyword evidence="7 9" id="KW-1133">Transmembrane helix</keyword>
<feature type="transmembrane region" description="Helical" evidence="9">
    <location>
        <begin position="300"/>
        <end position="318"/>
    </location>
</feature>
<dbReference type="HAMAP" id="MF_00024">
    <property type="entry name" value="CobD_CbiB"/>
    <property type="match status" value="1"/>
</dbReference>
<gene>
    <name evidence="9 10" type="primary">cobD</name>
    <name evidence="10" type="ORF">H9K76_15915</name>
</gene>
<keyword evidence="4 9" id="KW-1003">Cell membrane</keyword>
<dbReference type="PANTHER" id="PTHR34308:SF1">
    <property type="entry name" value="COBALAMIN BIOSYNTHESIS PROTEIN CBIB"/>
    <property type="match status" value="1"/>
</dbReference>
<protein>
    <recommendedName>
        <fullName evidence="9">Cobalamin biosynthesis protein CobD</fullName>
    </recommendedName>
</protein>
<dbReference type="KEGG" id="drg:H9K76_15915"/>
<evidence type="ECO:0000256" key="8">
    <source>
        <dbReference type="ARBA" id="ARBA00023136"/>
    </source>
</evidence>
<evidence type="ECO:0000256" key="6">
    <source>
        <dbReference type="ARBA" id="ARBA00022692"/>
    </source>
</evidence>
<accession>A0A7G9RKD3</accession>
<keyword evidence="8 9" id="KW-0472">Membrane</keyword>
<feature type="transmembrane region" description="Helical" evidence="9">
    <location>
        <begin position="58"/>
        <end position="82"/>
    </location>
</feature>
<keyword evidence="11" id="KW-1185">Reference proteome</keyword>
<evidence type="ECO:0000256" key="4">
    <source>
        <dbReference type="ARBA" id="ARBA00022475"/>
    </source>
</evidence>
<dbReference type="UniPathway" id="UPA00148"/>
<dbReference type="NCBIfam" id="TIGR00380">
    <property type="entry name" value="cobal_cbiB"/>
    <property type="match status" value="1"/>
</dbReference>
<dbReference type="PANTHER" id="PTHR34308">
    <property type="entry name" value="COBALAMIN BIOSYNTHESIS PROTEIN CBIB"/>
    <property type="match status" value="1"/>
</dbReference>
<feature type="transmembrane region" description="Helical" evidence="9">
    <location>
        <begin position="89"/>
        <end position="109"/>
    </location>
</feature>